<evidence type="ECO:0000256" key="2">
    <source>
        <dbReference type="SAM" id="Phobius"/>
    </source>
</evidence>
<evidence type="ECO:0000259" key="3">
    <source>
        <dbReference type="PROSITE" id="PS50198"/>
    </source>
</evidence>
<dbReference type="PROSITE" id="PS50198">
    <property type="entry name" value="PPIC_PPIASE_2"/>
    <property type="match status" value="1"/>
</dbReference>
<evidence type="ECO:0000256" key="1">
    <source>
        <dbReference type="PROSITE-ProRule" id="PRU00278"/>
    </source>
</evidence>
<name>A0A7X2TDZ4_9CLOT</name>
<dbReference type="AlphaFoldDB" id="A0A7X2TDZ4"/>
<dbReference type="GO" id="GO:0003755">
    <property type="term" value="F:peptidyl-prolyl cis-trans isomerase activity"/>
    <property type="evidence" value="ECO:0007669"/>
    <property type="project" value="UniProtKB-KW"/>
</dbReference>
<dbReference type="Proteomes" id="UP000429958">
    <property type="component" value="Unassembled WGS sequence"/>
</dbReference>
<dbReference type="Pfam" id="PF13145">
    <property type="entry name" value="Rotamase_2"/>
    <property type="match status" value="1"/>
</dbReference>
<gene>
    <name evidence="4" type="ORF">FYJ39_16510</name>
</gene>
<dbReference type="Gene3D" id="3.10.50.40">
    <property type="match status" value="1"/>
</dbReference>
<keyword evidence="2" id="KW-1133">Transmembrane helix</keyword>
<dbReference type="EMBL" id="VUMD01000018">
    <property type="protein sequence ID" value="MSS38095.1"/>
    <property type="molecule type" value="Genomic_DNA"/>
</dbReference>
<evidence type="ECO:0000313" key="5">
    <source>
        <dbReference type="Proteomes" id="UP000429958"/>
    </source>
</evidence>
<keyword evidence="2" id="KW-0472">Membrane</keyword>
<evidence type="ECO:0000313" key="4">
    <source>
        <dbReference type="EMBL" id="MSS38095.1"/>
    </source>
</evidence>
<protein>
    <recommendedName>
        <fullName evidence="3">PpiC domain-containing protein</fullName>
    </recommendedName>
</protein>
<dbReference type="SUPFAM" id="SSF54534">
    <property type="entry name" value="FKBP-like"/>
    <property type="match status" value="1"/>
</dbReference>
<proteinExistence type="predicted"/>
<dbReference type="InterPro" id="IPR000297">
    <property type="entry name" value="PPIase_PpiC"/>
</dbReference>
<organism evidence="4 5">
    <name type="scientific">Clostridium porci</name>
    <dbReference type="NCBI Taxonomy" id="2605778"/>
    <lineage>
        <taxon>Bacteria</taxon>
        <taxon>Bacillati</taxon>
        <taxon>Bacillota</taxon>
        <taxon>Clostridia</taxon>
        <taxon>Eubacteriales</taxon>
        <taxon>Clostridiaceae</taxon>
        <taxon>Clostridium</taxon>
    </lineage>
</organism>
<keyword evidence="5" id="KW-1185">Reference proteome</keyword>
<feature type="transmembrane region" description="Helical" evidence="2">
    <location>
        <begin position="6"/>
        <end position="25"/>
    </location>
</feature>
<sequence length="323" mass="37068">MDGWLAGLGMGILGMAAAIGLLGCAKKTVTHERMETVEKEYSRGQIMVIAATERNRYQNVYTDRLWAAQADSSGITFEDKLKGQIEQFLTELAVINLMADEEKVELTGQEKDSLQRLSQEYYGSLTQPDKEYIDISEEELYQLYCEYYRADKLVSELTKEENLEVSDAEAKVIQVQQIALDTADEAQLVLEQVRREKADFAAIASKNSKDGQINYTLEWSEDMEPLGQAAFELEQDEISGVVEQDNRFYILKCTNAYDAKATAERKSRLSREKKTQTFLSFYEPFVKECHVKLKGNIWDMIDFSQGEQCRTDSFFMLYHSYFD</sequence>
<keyword evidence="1" id="KW-0697">Rotamase</keyword>
<reference evidence="4 5" key="1">
    <citation type="submission" date="2019-08" db="EMBL/GenBank/DDBJ databases">
        <title>In-depth cultivation of the pig gut microbiome towards novel bacterial diversity and tailored functional studies.</title>
        <authorList>
            <person name="Wylensek D."/>
            <person name="Hitch T.C.A."/>
            <person name="Clavel T."/>
        </authorList>
    </citation>
    <scope>NUCLEOTIDE SEQUENCE [LARGE SCALE GENOMIC DNA]</scope>
    <source>
        <strain evidence="4 5">WCA-389-WT-23D1</strain>
    </source>
</reference>
<feature type="domain" description="PpiC" evidence="3">
    <location>
        <begin position="170"/>
        <end position="255"/>
    </location>
</feature>
<dbReference type="InterPro" id="IPR046357">
    <property type="entry name" value="PPIase_dom_sf"/>
</dbReference>
<accession>A0A7X2TDZ4</accession>
<comment type="caution">
    <text evidence="4">The sequence shown here is derived from an EMBL/GenBank/DDBJ whole genome shotgun (WGS) entry which is preliminary data.</text>
</comment>
<keyword evidence="1" id="KW-0413">Isomerase</keyword>
<keyword evidence="2" id="KW-0812">Transmembrane</keyword>